<protein>
    <submittedName>
        <fullName evidence="2">Uncharacterized protein</fullName>
    </submittedName>
</protein>
<dbReference type="RefSeq" id="WP_053013273.1">
    <property type="nucleotide sequence ID" value="NZ_CP011371.1"/>
</dbReference>
<evidence type="ECO:0000313" key="3">
    <source>
        <dbReference type="Proteomes" id="UP000035352"/>
    </source>
</evidence>
<sequence length="169" mass="17553">MSERSDETSRPDAEGSQNPVKKLLGDRPVAAAGAGLAGAALGAAGGMMAGPLGIVPGAAAGAAAGVTLVQGVDTPAEDDYDVQHWRELHARQPATGPQRSYEDCESAYRYGHSAAARYPDATSWDELSDQLASGWIDSNARSPLAWGEAEPLARTAWEQARAQRTAAGH</sequence>
<name>A0A0G3BIJ8_9BURK</name>
<proteinExistence type="predicted"/>
<keyword evidence="3" id="KW-1185">Reference proteome</keyword>
<gene>
    <name evidence="2" type="ORF">AAW51_0520</name>
</gene>
<dbReference type="AlphaFoldDB" id="A0A0G3BIJ8"/>
<dbReference type="Proteomes" id="UP000035352">
    <property type="component" value="Chromosome"/>
</dbReference>
<reference evidence="2 3" key="1">
    <citation type="submission" date="2015-05" db="EMBL/GenBank/DDBJ databases">
        <authorList>
            <person name="Tang B."/>
            <person name="Yu Y."/>
        </authorList>
    </citation>
    <scope>NUCLEOTIDE SEQUENCE [LARGE SCALE GENOMIC DNA]</scope>
    <source>
        <strain evidence="2 3">DSM 7029</strain>
    </source>
</reference>
<accession>A0A0G3BIJ8</accession>
<dbReference type="OrthoDB" id="282393at2"/>
<feature type="region of interest" description="Disordered" evidence="1">
    <location>
        <begin position="1"/>
        <end position="24"/>
    </location>
</feature>
<feature type="compositionally biased region" description="Basic and acidic residues" evidence="1">
    <location>
        <begin position="1"/>
        <end position="13"/>
    </location>
</feature>
<dbReference type="STRING" id="413882.AAW51_0520"/>
<dbReference type="EMBL" id="CP011371">
    <property type="protein sequence ID" value="AKJ27211.1"/>
    <property type="molecule type" value="Genomic_DNA"/>
</dbReference>
<organism evidence="2 3">
    <name type="scientific">Caldimonas brevitalea</name>
    <dbReference type="NCBI Taxonomy" id="413882"/>
    <lineage>
        <taxon>Bacteria</taxon>
        <taxon>Pseudomonadati</taxon>
        <taxon>Pseudomonadota</taxon>
        <taxon>Betaproteobacteria</taxon>
        <taxon>Burkholderiales</taxon>
        <taxon>Sphaerotilaceae</taxon>
        <taxon>Caldimonas</taxon>
    </lineage>
</organism>
<dbReference type="KEGG" id="pbh:AAW51_0520"/>
<evidence type="ECO:0000313" key="2">
    <source>
        <dbReference type="EMBL" id="AKJ27211.1"/>
    </source>
</evidence>
<evidence type="ECO:0000256" key="1">
    <source>
        <dbReference type="SAM" id="MobiDB-lite"/>
    </source>
</evidence>